<feature type="domain" description="GP-PDE" evidence="1">
    <location>
        <begin position="12"/>
        <end position="258"/>
    </location>
</feature>
<dbReference type="Pfam" id="PF03009">
    <property type="entry name" value="GDPD"/>
    <property type="match status" value="1"/>
</dbReference>
<dbReference type="PROSITE" id="PS51704">
    <property type="entry name" value="GP_PDE"/>
    <property type="match status" value="1"/>
</dbReference>
<dbReference type="Proteomes" id="UP000186141">
    <property type="component" value="Unassembled WGS sequence"/>
</dbReference>
<dbReference type="EMBL" id="FTOT01000002">
    <property type="protein sequence ID" value="SIS86475.1"/>
    <property type="molecule type" value="Genomic_DNA"/>
</dbReference>
<dbReference type="PANTHER" id="PTHR46211:SF1">
    <property type="entry name" value="GLYCEROPHOSPHODIESTER PHOSPHODIESTERASE, CYTOPLASMIC"/>
    <property type="match status" value="1"/>
</dbReference>
<reference evidence="2 3" key="1">
    <citation type="submission" date="2017-01" db="EMBL/GenBank/DDBJ databases">
        <authorList>
            <person name="Mah S.A."/>
            <person name="Swanson W.J."/>
            <person name="Moy G.W."/>
            <person name="Vacquier V.D."/>
        </authorList>
    </citation>
    <scope>NUCLEOTIDE SEQUENCE [LARGE SCALE GENOMIC DNA]</scope>
    <source>
        <strain evidence="2 3">DSM 26375</strain>
    </source>
</reference>
<dbReference type="OrthoDB" id="384721at2"/>
<dbReference type="PANTHER" id="PTHR46211">
    <property type="entry name" value="GLYCEROPHOSPHORYL DIESTER PHOSPHODIESTERASE"/>
    <property type="match status" value="1"/>
</dbReference>
<dbReference type="SUPFAM" id="SSF51695">
    <property type="entry name" value="PLC-like phosphodiesterases"/>
    <property type="match status" value="1"/>
</dbReference>
<dbReference type="InterPro" id="IPR030395">
    <property type="entry name" value="GP_PDE_dom"/>
</dbReference>
<dbReference type="STRING" id="1086013.SAMN05421774_102754"/>
<evidence type="ECO:0000313" key="3">
    <source>
        <dbReference type="Proteomes" id="UP000186141"/>
    </source>
</evidence>
<evidence type="ECO:0000259" key="1">
    <source>
        <dbReference type="PROSITE" id="PS51704"/>
    </source>
</evidence>
<proteinExistence type="predicted"/>
<dbReference type="Gene3D" id="3.20.20.190">
    <property type="entry name" value="Phosphatidylinositol (PI) phosphodiesterase"/>
    <property type="match status" value="1"/>
</dbReference>
<dbReference type="GO" id="GO:0006629">
    <property type="term" value="P:lipid metabolic process"/>
    <property type="evidence" value="ECO:0007669"/>
    <property type="project" value="InterPro"/>
</dbReference>
<sequence length="258" mass="28248">MQRPRLPETLRRLPVAHRAYHDRAAGRVENSRAAIRAAIDTGYAIEIDLQLSADGHAMVFHDDDLDRLTQAAGPVRARSAAELAGIRLTDTDEGIPSLAEVLHLVSGRVPLLVELKDQDRGFGPGVGTLEATTARLLAGYAGDLAVMSFNPHSMAQMARLLPRVPRGLTTWQWRGHGADDLPAERRASLLAIADYDRVGASFVSHNWTDLMRPRVRELAAQGADVLCWTIRSAEEETEARKMACNITFEGYPATIPQA</sequence>
<name>A0A1N7MJZ8_9RHOB</name>
<dbReference type="InterPro" id="IPR017946">
    <property type="entry name" value="PLC-like_Pdiesterase_TIM-brl"/>
</dbReference>
<gene>
    <name evidence="2" type="ORF">SAMN05421774_102754</name>
</gene>
<organism evidence="2 3">
    <name type="scientific">Gemmobacter megaterium</name>
    <dbReference type="NCBI Taxonomy" id="1086013"/>
    <lineage>
        <taxon>Bacteria</taxon>
        <taxon>Pseudomonadati</taxon>
        <taxon>Pseudomonadota</taxon>
        <taxon>Alphaproteobacteria</taxon>
        <taxon>Rhodobacterales</taxon>
        <taxon>Paracoccaceae</taxon>
        <taxon>Gemmobacter</taxon>
    </lineage>
</organism>
<protein>
    <submittedName>
        <fullName evidence="2">Glycerophosphoryl diester phosphodiesterase</fullName>
    </submittedName>
</protein>
<dbReference type="RefSeq" id="WP_076529914.1">
    <property type="nucleotide sequence ID" value="NZ_BMEH01000002.1"/>
</dbReference>
<dbReference type="GO" id="GO:0008081">
    <property type="term" value="F:phosphoric diester hydrolase activity"/>
    <property type="evidence" value="ECO:0007669"/>
    <property type="project" value="InterPro"/>
</dbReference>
<dbReference type="AlphaFoldDB" id="A0A1N7MJZ8"/>
<evidence type="ECO:0000313" key="2">
    <source>
        <dbReference type="EMBL" id="SIS86475.1"/>
    </source>
</evidence>
<keyword evidence="3" id="KW-1185">Reference proteome</keyword>
<accession>A0A1N7MJZ8</accession>